<keyword evidence="1" id="KW-0812">Transmembrane</keyword>
<feature type="transmembrane region" description="Helical" evidence="1">
    <location>
        <begin position="228"/>
        <end position="248"/>
    </location>
</feature>
<evidence type="ECO:0000313" key="2">
    <source>
        <dbReference type="EMBL" id="QNP59756.1"/>
    </source>
</evidence>
<dbReference type="RefSeq" id="WP_187736738.1">
    <property type="nucleotide sequence ID" value="NZ_CP060790.1"/>
</dbReference>
<keyword evidence="3" id="KW-1185">Reference proteome</keyword>
<protein>
    <submittedName>
        <fullName evidence="2">Uncharacterized protein</fullName>
    </submittedName>
</protein>
<name>A0A7H0HGU0_9BURK</name>
<dbReference type="KEGG" id="amon:H9L24_01800"/>
<keyword evidence="1" id="KW-1133">Transmembrane helix</keyword>
<dbReference type="AlphaFoldDB" id="A0A7H0HGU0"/>
<gene>
    <name evidence="2" type="ORF">H9L24_01800</name>
</gene>
<keyword evidence="1" id="KW-0472">Membrane</keyword>
<accession>A0A7H0HGU0</accession>
<reference evidence="2 3" key="1">
    <citation type="submission" date="2020-08" db="EMBL/GenBank/DDBJ databases">
        <title>Genome sequence of Acidovorax monticola KACC 19171T.</title>
        <authorList>
            <person name="Hyun D.-W."/>
            <person name="Bae J.-W."/>
        </authorList>
    </citation>
    <scope>NUCLEOTIDE SEQUENCE [LARGE SCALE GENOMIC DNA]</scope>
    <source>
        <strain evidence="2 3">KACC 19171</strain>
    </source>
</reference>
<evidence type="ECO:0000313" key="3">
    <source>
        <dbReference type="Proteomes" id="UP000516057"/>
    </source>
</evidence>
<dbReference type="EMBL" id="CP060790">
    <property type="protein sequence ID" value="QNP59756.1"/>
    <property type="molecule type" value="Genomic_DNA"/>
</dbReference>
<organism evidence="2 3">
    <name type="scientific">Paenacidovorax monticola</name>
    <dbReference type="NCBI Taxonomy" id="1926868"/>
    <lineage>
        <taxon>Bacteria</taxon>
        <taxon>Pseudomonadati</taxon>
        <taxon>Pseudomonadota</taxon>
        <taxon>Betaproteobacteria</taxon>
        <taxon>Burkholderiales</taxon>
        <taxon>Comamonadaceae</taxon>
        <taxon>Paenacidovorax</taxon>
    </lineage>
</organism>
<proteinExistence type="predicted"/>
<dbReference type="Proteomes" id="UP000516057">
    <property type="component" value="Chromosome"/>
</dbReference>
<feature type="transmembrane region" description="Helical" evidence="1">
    <location>
        <begin position="197"/>
        <end position="222"/>
    </location>
</feature>
<sequence>MSQNTHTLYLFFEDSIKLKLGQLVYQYLAAGSTEQAQRWADKLGGPDLQALWDAGWFNPSVAAEPSLLRLRFDTSTHGDLPLLALETLFRHGLQAAVLEVFHGQVGETERMHFDAGQWVSRQAFFALHPQWRAVVEPAGEGAGDGESACSKDPARPLPVARLRQQEAARKREAQEAAEAFVEMARAMGKSGKSPVQGLIAVLLLRAGFKGLVQAAVFTVVTVLLFKGLWLWLGLGVVLAVVLPLYYIVAEYKELQGDDDGSADGGTATAMAQR</sequence>
<evidence type="ECO:0000256" key="1">
    <source>
        <dbReference type="SAM" id="Phobius"/>
    </source>
</evidence>